<evidence type="ECO:0000256" key="9">
    <source>
        <dbReference type="ARBA" id="ARBA00023212"/>
    </source>
</evidence>
<evidence type="ECO:0000256" key="4">
    <source>
        <dbReference type="ARBA" id="ARBA00022490"/>
    </source>
</evidence>
<dbReference type="Gene3D" id="2.130.10.10">
    <property type="entry name" value="YVTN repeat-like/Quinoprotein amine dehydrogenase"/>
    <property type="match status" value="2"/>
</dbReference>
<dbReference type="PROSITE" id="PS50082">
    <property type="entry name" value="WD_REPEATS_2"/>
    <property type="match status" value="2"/>
</dbReference>
<feature type="compositionally biased region" description="Polar residues" evidence="14">
    <location>
        <begin position="386"/>
        <end position="406"/>
    </location>
</feature>
<feature type="coiled-coil region" evidence="13">
    <location>
        <begin position="746"/>
        <end position="841"/>
    </location>
</feature>
<dbReference type="SMART" id="SM00320">
    <property type="entry name" value="WD40"/>
    <property type="match status" value="5"/>
</dbReference>
<evidence type="ECO:0000256" key="5">
    <source>
        <dbReference type="ARBA" id="ARBA00022574"/>
    </source>
</evidence>
<reference evidence="16" key="1">
    <citation type="submission" date="2021-01" db="UniProtKB">
        <authorList>
            <consortium name="EnsemblMetazoa"/>
        </authorList>
    </citation>
    <scope>IDENTIFICATION</scope>
</reference>
<keyword evidence="10" id="KW-0966">Cell projection</keyword>
<dbReference type="InterPro" id="IPR015943">
    <property type="entry name" value="WD40/YVTN_repeat-like_dom_sf"/>
</dbReference>
<dbReference type="OrthoDB" id="5578278at2759"/>
<feature type="region of interest" description="Disordered" evidence="14">
    <location>
        <begin position="355"/>
        <end position="406"/>
    </location>
</feature>
<accession>A0A7M5WTD1</accession>
<keyword evidence="6" id="KW-0677">Repeat</keyword>
<keyword evidence="5 12" id="KW-0853">WD repeat</keyword>
<dbReference type="InterPro" id="IPR051570">
    <property type="entry name" value="TBC1_cilium_biogenesis"/>
</dbReference>
<evidence type="ECO:0000256" key="11">
    <source>
        <dbReference type="ARBA" id="ARBA00034464"/>
    </source>
</evidence>
<evidence type="ECO:0000256" key="3">
    <source>
        <dbReference type="ARBA" id="ARBA00014199"/>
    </source>
</evidence>
<evidence type="ECO:0000256" key="13">
    <source>
        <dbReference type="SAM" id="Coils"/>
    </source>
</evidence>
<dbReference type="PANTHER" id="PTHR19853">
    <property type="entry name" value="WD REPEAT CONTAINING PROTEIN 3 WDR3"/>
    <property type="match status" value="1"/>
</dbReference>
<dbReference type="Proteomes" id="UP000594262">
    <property type="component" value="Unplaced"/>
</dbReference>
<dbReference type="SUPFAM" id="SSF50978">
    <property type="entry name" value="WD40 repeat-like"/>
    <property type="match status" value="1"/>
</dbReference>
<keyword evidence="8 13" id="KW-0175">Coiled coil</keyword>
<dbReference type="FunFam" id="1.10.472.80:FF:000022">
    <property type="entry name" value="TBC1 domain family, member 31"/>
    <property type="match status" value="1"/>
</dbReference>
<dbReference type="SUPFAM" id="SSF47923">
    <property type="entry name" value="Ypt/Rab-GAP domain of gyp1p"/>
    <property type="match status" value="1"/>
</dbReference>
<dbReference type="Pfam" id="PF00566">
    <property type="entry name" value="RabGAP-TBC"/>
    <property type="match status" value="1"/>
</dbReference>
<dbReference type="InterPro" id="IPR000195">
    <property type="entry name" value="Rab-GAP-TBC_dom"/>
</dbReference>
<dbReference type="GO" id="GO:0036064">
    <property type="term" value="C:ciliary basal body"/>
    <property type="evidence" value="ECO:0007669"/>
    <property type="project" value="TreeGrafter"/>
</dbReference>
<keyword evidence="7" id="KW-0970">Cilium biogenesis/degradation</keyword>
<evidence type="ECO:0000313" key="17">
    <source>
        <dbReference type="Proteomes" id="UP000594262"/>
    </source>
</evidence>
<dbReference type="RefSeq" id="XP_066936715.1">
    <property type="nucleotide sequence ID" value="XM_067080614.1"/>
</dbReference>
<evidence type="ECO:0000256" key="8">
    <source>
        <dbReference type="ARBA" id="ARBA00023054"/>
    </source>
</evidence>
<feature type="coiled-coil region" evidence="13">
    <location>
        <begin position="910"/>
        <end position="942"/>
    </location>
</feature>
<dbReference type="PANTHER" id="PTHR19853:SF1">
    <property type="entry name" value="TBC1 DOMAIN FAMILY MEMBER 31"/>
    <property type="match status" value="1"/>
</dbReference>
<comment type="function">
    <text evidence="11">Molecular adapter which is involved in cilium biogenesis. Part of a functional complex including OFD1 a centriolar protein involved in cilium assembly. Could regulate the cAMP-dependent phosphorylation of OFD1, and its subsequent ubiquitination by PJA2 which ultimately leads to its proteasomal degradation.</text>
</comment>
<evidence type="ECO:0000256" key="12">
    <source>
        <dbReference type="PROSITE-ProRule" id="PRU00221"/>
    </source>
</evidence>
<evidence type="ECO:0000256" key="7">
    <source>
        <dbReference type="ARBA" id="ARBA00022794"/>
    </source>
</evidence>
<evidence type="ECO:0000256" key="10">
    <source>
        <dbReference type="ARBA" id="ARBA00023273"/>
    </source>
</evidence>
<evidence type="ECO:0000256" key="2">
    <source>
        <dbReference type="ARBA" id="ARBA00004607"/>
    </source>
</evidence>
<keyword evidence="4" id="KW-0963">Cytoplasm</keyword>
<feature type="repeat" description="WD" evidence="12">
    <location>
        <begin position="126"/>
        <end position="154"/>
    </location>
</feature>
<proteinExistence type="predicted"/>
<feature type="compositionally biased region" description="Basic and acidic residues" evidence="14">
    <location>
        <begin position="373"/>
        <end position="383"/>
    </location>
</feature>
<evidence type="ECO:0000256" key="1">
    <source>
        <dbReference type="ARBA" id="ARBA00004120"/>
    </source>
</evidence>
<dbReference type="AlphaFoldDB" id="A0A7M5WTD1"/>
<evidence type="ECO:0000256" key="6">
    <source>
        <dbReference type="ARBA" id="ARBA00022737"/>
    </source>
</evidence>
<dbReference type="Gene3D" id="1.10.472.80">
    <property type="entry name" value="Ypt/Rab-GAP domain of gyp1p, domain 3"/>
    <property type="match status" value="1"/>
</dbReference>
<evidence type="ECO:0000313" key="16">
    <source>
        <dbReference type="EnsemblMetazoa" id="CLYHEMP012837.1"/>
    </source>
</evidence>
<dbReference type="InterPro" id="IPR001680">
    <property type="entry name" value="WD40_rpt"/>
</dbReference>
<dbReference type="InterPro" id="IPR036322">
    <property type="entry name" value="WD40_repeat_dom_sf"/>
</dbReference>
<feature type="repeat" description="WD" evidence="12">
    <location>
        <begin position="168"/>
        <end position="209"/>
    </location>
</feature>
<dbReference type="GO" id="GO:0060090">
    <property type="term" value="F:molecular adaptor activity"/>
    <property type="evidence" value="ECO:0007669"/>
    <property type="project" value="UniProtKB-ARBA"/>
</dbReference>
<name>A0A7M5WTD1_9CNID</name>
<feature type="domain" description="Rab-GAP TBC" evidence="15">
    <location>
        <begin position="426"/>
        <end position="601"/>
    </location>
</feature>
<dbReference type="PROSITE" id="PS50086">
    <property type="entry name" value="TBC_RABGAP"/>
    <property type="match status" value="1"/>
</dbReference>
<dbReference type="Pfam" id="PF00400">
    <property type="entry name" value="WD40"/>
    <property type="match status" value="2"/>
</dbReference>
<evidence type="ECO:0000259" key="15">
    <source>
        <dbReference type="PROSITE" id="PS50086"/>
    </source>
</evidence>
<organism evidence="16 17">
    <name type="scientific">Clytia hemisphaerica</name>
    <dbReference type="NCBI Taxonomy" id="252671"/>
    <lineage>
        <taxon>Eukaryota</taxon>
        <taxon>Metazoa</taxon>
        <taxon>Cnidaria</taxon>
        <taxon>Hydrozoa</taxon>
        <taxon>Hydroidolina</taxon>
        <taxon>Leptothecata</taxon>
        <taxon>Obeliida</taxon>
        <taxon>Clytiidae</taxon>
        <taxon>Clytia</taxon>
    </lineage>
</organism>
<keyword evidence="17" id="KW-1185">Reference proteome</keyword>
<evidence type="ECO:0000256" key="14">
    <source>
        <dbReference type="SAM" id="MobiDB-lite"/>
    </source>
</evidence>
<protein>
    <recommendedName>
        <fullName evidence="3">TBC1 domain family member 31</fullName>
    </recommendedName>
</protein>
<dbReference type="EnsemblMetazoa" id="CLYHEMT012837.1">
    <property type="protein sequence ID" value="CLYHEMP012837.1"/>
    <property type="gene ID" value="CLYHEMG012837"/>
</dbReference>
<dbReference type="GeneID" id="136824624"/>
<dbReference type="InterPro" id="IPR035969">
    <property type="entry name" value="Rab-GAP_TBC_sf"/>
</dbReference>
<sequence>MVIHITLDIGCKQSGQLWTRKVTPEVEDGLVLNIKNVSSNGFTTRHIRFQHLAYDSSGDRIATSDHHGNIHVLDLQKNRYNLVYSCGIALTSIIWNNYRINEIVIALSNNEVRCYDIGKRSLLSILKGHTSPVDSLSIHGSGRYLLTSSFDTTILWDLNTFTKKRTLNGAQEVGIQKVFFLPNSNHIVSCFQDDSIFVWDCESMKCVYQLTVPPERKPAFKCLTATNDCRVLVGGGRSRFLYLWNMDNRQLIQVIELPDKVKSVKDIQFVTNVMALNQHQLLGVLAQDGVIRFIDTNNCSLKAELGSTSKRIHSFLLSMNSQYIGLIMDNGEIALHHLPTVIKDKQTHKFTVKKIASQTSSSNTIPSMNNNKHTKEKETESVTKENQPPRSTISYRKTQDASPQSRLNVGGISIKRLKTILQGFGEYPSKYRQLIWKNLLAIPENHTSFSALVDKGIHNAYIAIHERYPIKSQKLLRVLQRVLSALAHWSPIFGETEYLPMLVFPFVKMFPNNQLVCFEFVVTILMNWCQRWFEYFPNPPLSILAMVETLLSHHDPVLLKHFIDLDISTQLYAWPMLQTLYSEVLTRDDWLIVWDNVFSSHPSFMLYFLVAYLIHSRKALLCTQTKENIKVFFHHQNPVDIAMVIKETYRLSSSTPPDLDPKKSLDDRVPLPEGQYPIFDFYPKFVVNYLVEERERIREEELEYLRQKQLALDMKRQKELTQKEELAYYREQEQVVNAENERRQIIANEEKRLASQRKKLQSLRRDIAMQELEMHDEVRRKFFHHQRQQKQMQLQRLDDEMKRKFEQREVEMKDALTDAEIKAMQIKAQKLQLEEDLMREDVESSFRLQSEREILRQHEEQSSRKMKRVIDKAYAVDAEKLKEYQTELGKVGQRRQNIQVQADLAAQNKKWDMEREIQALQIARMNEENEQIENELHQTIRQSILHQREMMDDEQTVRSEKNFNDQLPTTSDRVMRGHRVLARDEDDLSDRGSFTGRQMDLMTQVRDLRTQMARKQKQLSVVD</sequence>
<keyword evidence="9" id="KW-0206">Cytoskeleton</keyword>
<dbReference type="GO" id="GO:0060271">
    <property type="term" value="P:cilium assembly"/>
    <property type="evidence" value="ECO:0007669"/>
    <property type="project" value="UniProtKB-ARBA"/>
</dbReference>
<comment type="subcellular location">
    <subcellularLocation>
        <location evidence="1">Cytoplasm</location>
        <location evidence="1">Cytoskeleton</location>
        <location evidence="1">Cilium basal body</location>
    </subcellularLocation>
    <subcellularLocation>
        <location evidence="2">Cytoplasm</location>
        <location evidence="2">Cytoskeleton</location>
        <location evidence="2">Microtubule organizing center</location>
        <location evidence="2">Centrosome</location>
        <location evidence="2">Centriolar satellite</location>
    </subcellularLocation>
</comment>
<dbReference type="GO" id="GO:0034451">
    <property type="term" value="C:centriolar satellite"/>
    <property type="evidence" value="ECO:0007669"/>
    <property type="project" value="UniProtKB-SubCell"/>
</dbReference>
<feature type="compositionally biased region" description="Polar residues" evidence="14">
    <location>
        <begin position="356"/>
        <end position="371"/>
    </location>
</feature>